<keyword evidence="3 5" id="KW-1133">Transmembrane helix</keyword>
<evidence type="ECO:0000256" key="4">
    <source>
        <dbReference type="ARBA" id="ARBA00023136"/>
    </source>
</evidence>
<keyword evidence="4 5" id="KW-0472">Membrane</keyword>
<dbReference type="STRING" id="494016.SAMN04487965_3433"/>
<feature type="transmembrane region" description="Helical" evidence="5">
    <location>
        <begin position="277"/>
        <end position="301"/>
    </location>
</feature>
<feature type="transmembrane region" description="Helical" evidence="5">
    <location>
        <begin position="29"/>
        <end position="52"/>
    </location>
</feature>
<reference evidence="8" key="1">
    <citation type="submission" date="2016-11" db="EMBL/GenBank/DDBJ databases">
        <authorList>
            <person name="Varghese N."/>
            <person name="Submissions S."/>
        </authorList>
    </citation>
    <scope>NUCLEOTIDE SEQUENCE [LARGE SCALE GENOMIC DNA]</scope>
    <source>
        <strain evidence="8">CGMCC 1.7063</strain>
    </source>
</reference>
<dbReference type="Pfam" id="PF12698">
    <property type="entry name" value="ABC2_membrane_3"/>
    <property type="match status" value="1"/>
</dbReference>
<evidence type="ECO:0000259" key="6">
    <source>
        <dbReference type="Pfam" id="PF12698"/>
    </source>
</evidence>
<feature type="domain" description="ABC-2 type transporter transmembrane" evidence="6">
    <location>
        <begin position="34"/>
        <end position="380"/>
    </location>
</feature>
<evidence type="ECO:0000256" key="5">
    <source>
        <dbReference type="SAM" id="Phobius"/>
    </source>
</evidence>
<dbReference type="InterPro" id="IPR013525">
    <property type="entry name" value="ABC2_TM"/>
</dbReference>
<feature type="transmembrane region" description="Helical" evidence="5">
    <location>
        <begin position="245"/>
        <end position="265"/>
    </location>
</feature>
<name>A0A1M5HNU2_9GAMM</name>
<feature type="transmembrane region" description="Helical" evidence="5">
    <location>
        <begin position="184"/>
        <end position="205"/>
    </location>
</feature>
<evidence type="ECO:0000256" key="3">
    <source>
        <dbReference type="ARBA" id="ARBA00022989"/>
    </source>
</evidence>
<evidence type="ECO:0000256" key="2">
    <source>
        <dbReference type="ARBA" id="ARBA00022692"/>
    </source>
</evidence>
<dbReference type="EMBL" id="FQVA01000008">
    <property type="protein sequence ID" value="SHG17502.1"/>
    <property type="molecule type" value="Genomic_DNA"/>
</dbReference>
<comment type="subcellular location">
    <subcellularLocation>
        <location evidence="1">Membrane</location>
        <topology evidence="1">Multi-pass membrane protein</topology>
    </subcellularLocation>
</comment>
<keyword evidence="8" id="KW-1185">Reference proteome</keyword>
<sequence>MNTVNAIFTRQMSALLRKEFLEAWRDRRALWMAICFSLLFPVLLAGSTIFFVKKHAEESTRLALLGGEQVPVLAQQLRSDSLEVVIVNEGEPRALLADGYDLVLQVAEGFVDGYRNFRAPKLYLYVDSSSTSAGRAERHLQERLGGLQQLIVSQRLSARGVAPQLLAPWQLQVRDVSTPSSRGALILAMVPGLLILTLFVASLATSVDTSAGERERLSLETLLLQPLPGWQLISAKMLAVASMGWLGALLAIAALVALMPLMPLAELGIQQATTVAGVITMGLLLLPLAMLVAVVQILLALRSQSFKDAQTQLSILQLAPVTLLMVLDMSRVELGEPLWQLMPLVGQQQWLKALLVGDSVSLPLVVAGSLVCLGLVGLFVALGARALRRESLLGAL</sequence>
<proteinExistence type="predicted"/>
<dbReference type="AlphaFoldDB" id="A0A1M5HNU2"/>
<organism evidence="7 8">
    <name type="scientific">Microbulbifer donghaiensis</name>
    <dbReference type="NCBI Taxonomy" id="494016"/>
    <lineage>
        <taxon>Bacteria</taxon>
        <taxon>Pseudomonadati</taxon>
        <taxon>Pseudomonadota</taxon>
        <taxon>Gammaproteobacteria</taxon>
        <taxon>Cellvibrionales</taxon>
        <taxon>Microbulbiferaceae</taxon>
        <taxon>Microbulbifer</taxon>
    </lineage>
</organism>
<dbReference type="Proteomes" id="UP000184170">
    <property type="component" value="Unassembled WGS sequence"/>
</dbReference>
<evidence type="ECO:0000313" key="8">
    <source>
        <dbReference type="Proteomes" id="UP000184170"/>
    </source>
</evidence>
<gene>
    <name evidence="7" type="ORF">SAMN04487965_3433</name>
</gene>
<protein>
    <submittedName>
        <fullName evidence="7">Sodium transport system permease protein</fullName>
    </submittedName>
</protein>
<evidence type="ECO:0000256" key="1">
    <source>
        <dbReference type="ARBA" id="ARBA00004141"/>
    </source>
</evidence>
<dbReference type="PANTHER" id="PTHR43471:SF3">
    <property type="entry name" value="ABC TRANSPORTER PERMEASE PROTEIN NATB"/>
    <property type="match status" value="1"/>
</dbReference>
<dbReference type="GO" id="GO:0140359">
    <property type="term" value="F:ABC-type transporter activity"/>
    <property type="evidence" value="ECO:0007669"/>
    <property type="project" value="InterPro"/>
</dbReference>
<feature type="transmembrane region" description="Helical" evidence="5">
    <location>
        <begin position="360"/>
        <end position="382"/>
    </location>
</feature>
<dbReference type="GO" id="GO:0016020">
    <property type="term" value="C:membrane"/>
    <property type="evidence" value="ECO:0007669"/>
    <property type="project" value="UniProtKB-SubCell"/>
</dbReference>
<accession>A0A1M5HNU2</accession>
<evidence type="ECO:0000313" key="7">
    <source>
        <dbReference type="EMBL" id="SHG17502.1"/>
    </source>
</evidence>
<dbReference type="PANTHER" id="PTHR43471">
    <property type="entry name" value="ABC TRANSPORTER PERMEASE"/>
    <property type="match status" value="1"/>
</dbReference>
<dbReference type="RefSeq" id="WP_073277473.1">
    <property type="nucleotide sequence ID" value="NZ_FQVA01000008.1"/>
</dbReference>
<keyword evidence="2 5" id="KW-0812">Transmembrane</keyword>